<evidence type="ECO:0000313" key="4">
    <source>
        <dbReference type="Proteomes" id="UP001231616"/>
    </source>
</evidence>
<keyword evidence="1" id="KW-0812">Transmembrane</keyword>
<feature type="transmembrane region" description="Helical" evidence="1">
    <location>
        <begin position="502"/>
        <end position="520"/>
    </location>
</feature>
<keyword evidence="1" id="KW-0472">Membrane</keyword>
<dbReference type="Gene3D" id="1.10.390.10">
    <property type="entry name" value="Neutral Protease Domain 2"/>
    <property type="match status" value="1"/>
</dbReference>
<dbReference type="SUPFAM" id="SSF55486">
    <property type="entry name" value="Metalloproteases ('zincins'), catalytic domain"/>
    <property type="match status" value="1"/>
</dbReference>
<comment type="caution">
    <text evidence="3">The sequence shown here is derived from an EMBL/GenBank/DDBJ whole genome shotgun (WGS) entry which is preliminary data.</text>
</comment>
<reference evidence="3 4" key="1">
    <citation type="submission" date="2023-08" db="EMBL/GenBank/DDBJ databases">
        <authorList>
            <person name="Joshi A."/>
            <person name="Thite S."/>
        </authorList>
    </citation>
    <scope>NUCLEOTIDE SEQUENCE [LARGE SCALE GENOMIC DNA]</scope>
    <source>
        <strain evidence="3 4">AC40</strain>
    </source>
</reference>
<dbReference type="InterPro" id="IPR027268">
    <property type="entry name" value="Peptidase_M4/M1_CTD_sf"/>
</dbReference>
<accession>A0ABT9H015</accession>
<protein>
    <recommendedName>
        <fullName evidence="5">Peptidase M1 membrane alanine aminopeptidase domain-containing protein</fullName>
    </recommendedName>
</protein>
<keyword evidence="2" id="KW-0732">Signal</keyword>
<keyword evidence="1" id="KW-1133">Transmembrane helix</keyword>
<dbReference type="EMBL" id="JAUZVZ010000013">
    <property type="protein sequence ID" value="MDP4536656.1"/>
    <property type="molecule type" value="Genomic_DNA"/>
</dbReference>
<name>A0ABT9H015_9GAMM</name>
<dbReference type="Proteomes" id="UP001231616">
    <property type="component" value="Unassembled WGS sequence"/>
</dbReference>
<organism evidence="3 4">
    <name type="scientific">Alkalimonas collagenimarina</name>
    <dbReference type="NCBI Taxonomy" id="400390"/>
    <lineage>
        <taxon>Bacteria</taxon>
        <taxon>Pseudomonadati</taxon>
        <taxon>Pseudomonadota</taxon>
        <taxon>Gammaproteobacteria</taxon>
        <taxon>Alkalimonas</taxon>
    </lineage>
</organism>
<sequence>MNLYRCCCVLLLLGLPVKADWFAPLDLPPASAVRTATGEPGPGYWQQQVDYQLEATLDPAAGLVEGRAQVQYHNRSPQSLPILWFEFPLQRLVTDQSSLSAVPKGVKPPSRPALNHSGLDRLQVFLDEQLLEVRQQGSFYGVVLPEPVASGEQVALHFDWSLHLPDRADPRRPRAGVERLSDGRKLLALTQWYPRAVAFTDRRGWDLSPFLGDAEFSLELGNYQVRVTAPADYLLFAGAELNNPEILTDDERQHWQQASGESRVTQAGAASEWREWHFSTSQQRDFALVAGNAWRWQTKQIDVAGQPVRLQVAFPDNGRWLWQRYALAAAEHSVRQLQQLVGPYPGSTLTIANIAGIGMEFPGLKLLGFRGPDAAIDGPAPAYSRTEKHDVLGGIMHEVAHAYYPMLVNTDERREGFFDEGIASYLAFLLEQSWSRSFQSFYGDPAGVAAAMQRSDYSAPVTRADHFVLSVLTLSCKTLRQHGPVSDRTSPILFVLYQRKAGWSWIGSGVVGFSLTAMWISRWNKPVL</sequence>
<feature type="signal peptide" evidence="2">
    <location>
        <begin position="1"/>
        <end position="19"/>
    </location>
</feature>
<feature type="chain" id="PRO_5046588306" description="Peptidase M1 membrane alanine aminopeptidase domain-containing protein" evidence="2">
    <location>
        <begin position="20"/>
        <end position="528"/>
    </location>
</feature>
<dbReference type="RefSeq" id="WP_305893921.1">
    <property type="nucleotide sequence ID" value="NZ_JAUZVZ010000013.1"/>
</dbReference>
<evidence type="ECO:0000256" key="2">
    <source>
        <dbReference type="SAM" id="SignalP"/>
    </source>
</evidence>
<evidence type="ECO:0000256" key="1">
    <source>
        <dbReference type="SAM" id="Phobius"/>
    </source>
</evidence>
<proteinExistence type="predicted"/>
<keyword evidence="4" id="KW-1185">Reference proteome</keyword>
<evidence type="ECO:0000313" key="3">
    <source>
        <dbReference type="EMBL" id="MDP4536656.1"/>
    </source>
</evidence>
<evidence type="ECO:0008006" key="5">
    <source>
        <dbReference type="Google" id="ProtNLM"/>
    </source>
</evidence>
<gene>
    <name evidence="3" type="ORF">Q3O60_10685</name>
</gene>